<dbReference type="GO" id="GO:0006281">
    <property type="term" value="P:DNA repair"/>
    <property type="evidence" value="ECO:0007669"/>
    <property type="project" value="TreeGrafter"/>
</dbReference>
<gene>
    <name evidence="14" type="ORF">LENED_004391</name>
</gene>
<feature type="region of interest" description="Disordered" evidence="12">
    <location>
        <begin position="1"/>
        <end position="81"/>
    </location>
</feature>
<dbReference type="STRING" id="5353.A0A1Q3E660"/>
<comment type="catalytic activity">
    <reaction evidence="10 11">
        <text>L-lysyl(79)-[histone H3] + 3 S-adenosyl-L-methionine = N(6),N(6),N(6)-trimethyl-L-lysyl(79)-[histone H3] + 3 S-adenosyl-L-homocysteine + 3 H(+)</text>
        <dbReference type="Rhea" id="RHEA:60328"/>
        <dbReference type="Rhea" id="RHEA-COMP:15549"/>
        <dbReference type="Rhea" id="RHEA-COMP:15552"/>
        <dbReference type="ChEBI" id="CHEBI:15378"/>
        <dbReference type="ChEBI" id="CHEBI:29969"/>
        <dbReference type="ChEBI" id="CHEBI:57856"/>
        <dbReference type="ChEBI" id="CHEBI:59789"/>
        <dbReference type="ChEBI" id="CHEBI:61961"/>
        <dbReference type="EC" id="2.1.1.360"/>
    </reaction>
</comment>
<evidence type="ECO:0000256" key="10">
    <source>
        <dbReference type="ARBA" id="ARBA00047770"/>
    </source>
</evidence>
<evidence type="ECO:0000256" key="1">
    <source>
        <dbReference type="ARBA" id="ARBA00004123"/>
    </source>
</evidence>
<evidence type="ECO:0000256" key="3">
    <source>
        <dbReference type="ARBA" id="ARBA00020987"/>
    </source>
</evidence>
<dbReference type="GO" id="GO:0005634">
    <property type="term" value="C:nucleus"/>
    <property type="evidence" value="ECO:0007669"/>
    <property type="project" value="UniProtKB-SubCell"/>
</dbReference>
<comment type="function">
    <text evidence="11">Histone methyltransferase that specifically trimethylates histone H3 to form H3K79me3. This methylation is required for telomere silencing and for the pachytene checkpoint during the meiotic cell cycle by allowing the recruitment of RAD9 to double strand breaks. Nucleosomes are preferred as substrate compared to free histone.</text>
</comment>
<dbReference type="GO" id="GO:0140956">
    <property type="term" value="F:histone H3K79 trimethyltransferase activity"/>
    <property type="evidence" value="ECO:0007669"/>
    <property type="project" value="UniProtKB-EC"/>
</dbReference>
<dbReference type="InterPro" id="IPR006597">
    <property type="entry name" value="Sel1-like"/>
</dbReference>
<keyword evidence="5 11" id="KW-0808">Transferase</keyword>
<evidence type="ECO:0000256" key="2">
    <source>
        <dbReference type="ARBA" id="ARBA00012190"/>
    </source>
</evidence>
<dbReference type="SMART" id="SM00671">
    <property type="entry name" value="SEL1"/>
    <property type="match status" value="3"/>
</dbReference>
<name>A0A1Q3E660_LENED</name>
<comment type="similarity">
    <text evidence="11">Belongs to the class I-like SAM-binding methyltransferase superfamily. DOT1 family.</text>
</comment>
<dbReference type="GO" id="GO:0032259">
    <property type="term" value="P:methylation"/>
    <property type="evidence" value="ECO:0007669"/>
    <property type="project" value="UniProtKB-KW"/>
</dbReference>
<comment type="subcellular location">
    <subcellularLocation>
        <location evidence="1 11">Nucleus</location>
    </subcellularLocation>
</comment>
<evidence type="ECO:0000259" key="13">
    <source>
        <dbReference type="PROSITE" id="PS51569"/>
    </source>
</evidence>
<keyword evidence="7 11" id="KW-0156">Chromatin regulator</keyword>
<dbReference type="SUPFAM" id="SSF81901">
    <property type="entry name" value="HCP-like"/>
    <property type="match status" value="1"/>
</dbReference>
<keyword evidence="4 11" id="KW-0489">Methyltransferase</keyword>
<comment type="miscellaneous">
    <text evidence="11">In contrast to other lysine histone methyltransferases, it does not contain a SET domain, suggesting the existence of another mechanism for methylation of lysine residues of histones.</text>
</comment>
<feature type="compositionally biased region" description="Polar residues" evidence="12">
    <location>
        <begin position="13"/>
        <end position="22"/>
    </location>
</feature>
<feature type="compositionally biased region" description="Low complexity" evidence="12">
    <location>
        <begin position="32"/>
        <end position="47"/>
    </location>
</feature>
<feature type="compositionally biased region" description="Low complexity" evidence="12">
    <location>
        <begin position="386"/>
        <end position="397"/>
    </location>
</feature>
<evidence type="ECO:0000256" key="7">
    <source>
        <dbReference type="ARBA" id="ARBA00022853"/>
    </source>
</evidence>
<dbReference type="EC" id="2.1.1.360" evidence="2 11"/>
<dbReference type="PANTHER" id="PTHR21451">
    <property type="entry name" value="HISTONE H3 METHYLTRANSFERASE"/>
    <property type="match status" value="1"/>
</dbReference>
<dbReference type="InterPro" id="IPR025789">
    <property type="entry name" value="DOT1_dom"/>
</dbReference>
<evidence type="ECO:0000256" key="9">
    <source>
        <dbReference type="ARBA" id="ARBA00029821"/>
    </source>
</evidence>
<feature type="region of interest" description="Disordered" evidence="12">
    <location>
        <begin position="1027"/>
        <end position="1051"/>
    </location>
</feature>
<dbReference type="AlphaFoldDB" id="A0A1Q3E660"/>
<dbReference type="EMBL" id="BDGU01000112">
    <property type="protein sequence ID" value="GAW02723.1"/>
    <property type="molecule type" value="Genomic_DNA"/>
</dbReference>
<dbReference type="Pfam" id="PF08238">
    <property type="entry name" value="Sel1"/>
    <property type="match status" value="3"/>
</dbReference>
<dbReference type="GO" id="GO:0000077">
    <property type="term" value="P:DNA damage checkpoint signaling"/>
    <property type="evidence" value="ECO:0007669"/>
    <property type="project" value="TreeGrafter"/>
</dbReference>
<feature type="compositionally biased region" description="Basic and acidic residues" evidence="12">
    <location>
        <begin position="60"/>
        <end position="75"/>
    </location>
</feature>
<evidence type="ECO:0000256" key="4">
    <source>
        <dbReference type="ARBA" id="ARBA00022603"/>
    </source>
</evidence>
<dbReference type="InterPro" id="IPR011990">
    <property type="entry name" value="TPR-like_helical_dom_sf"/>
</dbReference>
<reference evidence="14 15" key="1">
    <citation type="submission" date="2016-08" db="EMBL/GenBank/DDBJ databases">
        <authorList>
            <consortium name="Lentinula edodes genome sequencing consortium"/>
            <person name="Sakamoto Y."/>
            <person name="Nakade K."/>
            <person name="Sato S."/>
            <person name="Yoshida Y."/>
            <person name="Miyazaki K."/>
            <person name="Natsume S."/>
            <person name="Konno N."/>
        </authorList>
    </citation>
    <scope>NUCLEOTIDE SEQUENCE [LARGE SCALE GENOMIC DNA]</scope>
    <source>
        <strain evidence="14 15">NBRC 111202</strain>
    </source>
</reference>
<evidence type="ECO:0000313" key="14">
    <source>
        <dbReference type="EMBL" id="GAW02723.1"/>
    </source>
</evidence>
<proteinExistence type="inferred from homology"/>
<evidence type="ECO:0000256" key="8">
    <source>
        <dbReference type="ARBA" id="ARBA00023242"/>
    </source>
</evidence>
<accession>A0A1Q3E660</accession>
<sequence length="1051" mass="114882">MNQHGYTMGLDTPSKTKPQISPVSPLIHSHFRSASNASRSSRGDSPSVYEESSFMDMGDDNPRDVFARDGRDSFDSRNSNIYDIYAPDAQQRFKYDEDQNSSLDSASALRDSWQSGSVHDLGKRSINQSALRNVEGQQYVPVFAPEEPSSPSSPVPAVVITSPDDLVPRAGGRVPIVRNVGAVSNYSRPVRGSSGEPEDRNSGHNSEGTMMIPGRPRHNSSAAPVLDADVFDPESKRRVLERNISKRRLNAGSPSSTSSFSGTRSDTGSTSTPSSYYAQNINPGSGRSTPSHSSLSPPGNSLPVSREMSPSPLSQTLRSRSPQPMAPSSLRTSQSHPEIALPRRPPSLRPDSPASLYSDAYSFYQLDSASPSPNGSKFKFDSPSRGSGSPTSQTNSNTPPPPMVVIDPPDEAKSKADHYLQLGIKHHEANRLQESAICFEKSAKEGGGCGVGMLMWGLTLRHGWGCKKDEKGGFVWVRRAAEGAVADLERARMSGGTGDLAERGVVKAELVLAIYEVGQCFFHGWGVVKDQKMGVSYYRVAARLGDADAQNDLGFCLANGKGCKKDRKEAAKWYRAAVAQGHSDIGLASQSVVRNLHKSYKAYFSNPADPDDSSFEPESYPYVDLEYPNNAATERFLLLAPKDKDHYNPIMDLEQTLYTIVDYYLTPSQRALIGNVPSDLLTETVSPPLSPSPSPPNSTASHASSGSMSSLTSLESSSHNEVPQPRVNYCRAVQRAINTKDGPLFIKTIKRINSLLSSFKYPTPPSDPFEPVPKNSLKERVATWSNSGGLPSKVLMRIIDENYQRCVGPHINKLRKYEAFTSKVYGEILPSLVHEILSLTKLNQDSLFMDLGSGVGNVVIQSALQTGCKSYGIELVEGPAQVAKEMAEQFKARCRMWGVACGEIELEEGDMLESPRVAELLPKADVVLVDNKVFEEKLNEALRPKFLDLKEGAIVISLKPFVSSLNGLNARVTERNVDDISAIFDVTERPYYPGSVSWGNNGGSYYIHRVDRVGYAEIRQKFESTTRGRRSAATAKYTPSKNTDESDWFGQ</sequence>
<keyword evidence="15" id="KW-1185">Reference proteome</keyword>
<feature type="compositionally biased region" description="Low complexity" evidence="12">
    <location>
        <begin position="142"/>
        <end position="163"/>
    </location>
</feature>
<keyword evidence="8 11" id="KW-0539">Nucleus</keyword>
<feature type="compositionally biased region" description="Basic and acidic residues" evidence="12">
    <location>
        <begin position="233"/>
        <end position="244"/>
    </location>
</feature>
<evidence type="ECO:0000256" key="12">
    <source>
        <dbReference type="SAM" id="MobiDB-lite"/>
    </source>
</evidence>
<feature type="region of interest" description="Disordered" evidence="12">
    <location>
        <begin position="368"/>
        <end position="412"/>
    </location>
</feature>
<dbReference type="PANTHER" id="PTHR21451:SF0">
    <property type="entry name" value="HISTONE-LYSINE N-METHYLTRANSFERASE, H3 LYSINE-79 SPECIFIC"/>
    <property type="match status" value="1"/>
</dbReference>
<dbReference type="FunFam" id="3.40.50.150:FF:000033">
    <property type="entry name" value="Histone-lysine N-methyltransferase, H3 lysine-79 specific"/>
    <property type="match status" value="1"/>
</dbReference>
<keyword evidence="6 11" id="KW-0949">S-adenosyl-L-methionine</keyword>
<feature type="region of interest" description="Disordered" evidence="12">
    <location>
        <begin position="683"/>
        <end position="725"/>
    </location>
</feature>
<feature type="compositionally biased region" description="Polar residues" evidence="12">
    <location>
        <begin position="276"/>
        <end position="303"/>
    </location>
</feature>
<dbReference type="CDD" id="cd02440">
    <property type="entry name" value="AdoMet_MTases"/>
    <property type="match status" value="1"/>
</dbReference>
<dbReference type="PROSITE" id="PS51569">
    <property type="entry name" value="DOT1"/>
    <property type="match status" value="1"/>
</dbReference>
<evidence type="ECO:0000256" key="11">
    <source>
        <dbReference type="RuleBase" id="RU271113"/>
    </source>
</evidence>
<feature type="compositionally biased region" description="Low complexity" evidence="12">
    <location>
        <begin position="252"/>
        <end position="275"/>
    </location>
</feature>
<evidence type="ECO:0000256" key="6">
    <source>
        <dbReference type="ARBA" id="ARBA00022691"/>
    </source>
</evidence>
<dbReference type="InterPro" id="IPR030445">
    <property type="entry name" value="H3-K79_meTrfase"/>
</dbReference>
<dbReference type="InterPro" id="IPR029063">
    <property type="entry name" value="SAM-dependent_MTases_sf"/>
</dbReference>
<feature type="compositionally biased region" description="Polar residues" evidence="12">
    <location>
        <begin position="311"/>
        <end position="322"/>
    </location>
</feature>
<evidence type="ECO:0000256" key="5">
    <source>
        <dbReference type="ARBA" id="ARBA00022679"/>
    </source>
</evidence>
<evidence type="ECO:0000313" key="15">
    <source>
        <dbReference type="Proteomes" id="UP000188533"/>
    </source>
</evidence>
<dbReference type="Proteomes" id="UP000188533">
    <property type="component" value="Unassembled WGS sequence"/>
</dbReference>
<comment type="activity regulation">
    <text evidence="11">Ubiquitination of histone H2B to form H2BK123ub1 is required for efficient DOT1 methyltransferase activity on histone H3.</text>
</comment>
<protein>
    <recommendedName>
        <fullName evidence="3 11">Histone-lysine N-methyltransferase, H3 lysine-79 specific</fullName>
        <ecNumber evidence="2 11">2.1.1.360</ecNumber>
    </recommendedName>
    <alternativeName>
        <fullName evidence="9 11">Histone H3-K79 methyltransferase</fullName>
    </alternativeName>
</protein>
<dbReference type="SUPFAM" id="SSF53335">
    <property type="entry name" value="S-adenosyl-L-methionine-dependent methyltransferases"/>
    <property type="match status" value="1"/>
</dbReference>
<dbReference type="Gene3D" id="3.40.50.150">
    <property type="entry name" value="Vaccinia Virus protein VP39"/>
    <property type="match status" value="1"/>
</dbReference>
<feature type="region of interest" description="Disordered" evidence="12">
    <location>
        <begin position="142"/>
        <end position="354"/>
    </location>
</feature>
<organism evidence="14 15">
    <name type="scientific">Lentinula edodes</name>
    <name type="common">Shiitake mushroom</name>
    <name type="synonym">Lentinus edodes</name>
    <dbReference type="NCBI Taxonomy" id="5353"/>
    <lineage>
        <taxon>Eukaryota</taxon>
        <taxon>Fungi</taxon>
        <taxon>Dikarya</taxon>
        <taxon>Basidiomycota</taxon>
        <taxon>Agaricomycotina</taxon>
        <taxon>Agaricomycetes</taxon>
        <taxon>Agaricomycetidae</taxon>
        <taxon>Agaricales</taxon>
        <taxon>Marasmiineae</taxon>
        <taxon>Omphalotaceae</taxon>
        <taxon>Lentinula</taxon>
    </lineage>
</organism>
<reference evidence="14 15" key="2">
    <citation type="submission" date="2017-02" db="EMBL/GenBank/DDBJ databases">
        <title>A genome survey and senescence transcriptome analysis in Lentinula edodes.</title>
        <authorList>
            <person name="Sakamoto Y."/>
            <person name="Nakade K."/>
            <person name="Sato S."/>
            <person name="Yoshida Y."/>
            <person name="Miyazaki K."/>
            <person name="Natsume S."/>
            <person name="Konno N."/>
        </authorList>
    </citation>
    <scope>NUCLEOTIDE SEQUENCE [LARGE SCALE GENOMIC DNA]</scope>
    <source>
        <strain evidence="14 15">NBRC 111202</strain>
    </source>
</reference>
<comment type="caution">
    <text evidence="14">The sequence shown here is derived from an EMBL/GenBank/DDBJ whole genome shotgun (WGS) entry which is preliminary data.</text>
</comment>
<feature type="compositionally biased region" description="Low complexity" evidence="12">
    <location>
        <begin position="697"/>
        <end position="721"/>
    </location>
</feature>
<dbReference type="Gene3D" id="1.25.40.10">
    <property type="entry name" value="Tetratricopeptide repeat domain"/>
    <property type="match status" value="1"/>
</dbReference>
<feature type="domain" description="DOT1" evidence="13">
    <location>
        <begin position="688"/>
        <end position="1023"/>
    </location>
</feature>
<dbReference type="Pfam" id="PF08123">
    <property type="entry name" value="DOT1"/>
    <property type="match status" value="1"/>
</dbReference>